<dbReference type="Proteomes" id="UP000694910">
    <property type="component" value="Unplaced"/>
</dbReference>
<dbReference type="SMART" id="SM00409">
    <property type="entry name" value="IG"/>
    <property type="match status" value="1"/>
</dbReference>
<feature type="compositionally biased region" description="Low complexity" evidence="12">
    <location>
        <begin position="120"/>
        <end position="141"/>
    </location>
</feature>
<keyword evidence="6 13" id="KW-1133">Transmembrane helix</keyword>
<dbReference type="InterPro" id="IPR013783">
    <property type="entry name" value="Ig-like_fold"/>
</dbReference>
<dbReference type="InterPro" id="IPR036179">
    <property type="entry name" value="Ig-like_dom_sf"/>
</dbReference>
<proteinExistence type="inferred from homology"/>
<evidence type="ECO:0000256" key="4">
    <source>
        <dbReference type="ARBA" id="ARBA00022729"/>
    </source>
</evidence>
<feature type="transmembrane region" description="Helical" evidence="13">
    <location>
        <begin position="164"/>
        <end position="187"/>
    </location>
</feature>
<keyword evidence="2" id="KW-1003">Cell membrane</keyword>
<keyword evidence="3 13" id="KW-0812">Transmembrane</keyword>
<evidence type="ECO:0000256" key="11">
    <source>
        <dbReference type="ARBA" id="ARBA00043958"/>
    </source>
</evidence>
<evidence type="ECO:0000259" key="14">
    <source>
        <dbReference type="SMART" id="SM00409"/>
    </source>
</evidence>
<evidence type="ECO:0000256" key="5">
    <source>
        <dbReference type="ARBA" id="ARBA00022859"/>
    </source>
</evidence>
<sequence>MEKVPDLCFPGLSAIRGPKAVSGLERGSLTVQCRYGQGWETYKKWWCRGADWNLCTILVKTTGSEQMVKQGRVSIMDNQRDHVFTVTMEELRQDDADTYWCGIERTGVDLGDKVKVTIDPAPTTVSDTPTTNTTSTAPVTPEETQVSPTVTSHPSNSRSLLSSVHFLLLVFLEVPLLLSMLGAVLWVNRPQRNSGGMQSQLGHENQ</sequence>
<gene>
    <name evidence="16" type="primary">LOC106802239</name>
</gene>
<dbReference type="Pfam" id="PF07686">
    <property type="entry name" value="V-set"/>
    <property type="match status" value="1"/>
</dbReference>
<dbReference type="GeneID" id="106802239"/>
<feature type="compositionally biased region" description="Polar residues" evidence="12">
    <location>
        <begin position="142"/>
        <end position="151"/>
    </location>
</feature>
<dbReference type="CDD" id="cd05716">
    <property type="entry name" value="IgV_pIgR_like"/>
    <property type="match status" value="1"/>
</dbReference>
<protein>
    <submittedName>
        <fullName evidence="16">CMRF35-like molecule 4</fullName>
    </submittedName>
</protein>
<evidence type="ECO:0000313" key="16">
    <source>
        <dbReference type="RefSeq" id="XP_014644889.1"/>
    </source>
</evidence>
<evidence type="ECO:0000256" key="8">
    <source>
        <dbReference type="ARBA" id="ARBA00023157"/>
    </source>
</evidence>
<evidence type="ECO:0000256" key="7">
    <source>
        <dbReference type="ARBA" id="ARBA00023136"/>
    </source>
</evidence>
<comment type="subcellular location">
    <subcellularLocation>
        <location evidence="1">Cell membrane</location>
        <topology evidence="1">Single-pass type I membrane protein</topology>
    </subcellularLocation>
</comment>
<keyword evidence="8" id="KW-1015">Disulfide bond</keyword>
<evidence type="ECO:0000256" key="12">
    <source>
        <dbReference type="SAM" id="MobiDB-lite"/>
    </source>
</evidence>
<evidence type="ECO:0000256" key="13">
    <source>
        <dbReference type="SAM" id="Phobius"/>
    </source>
</evidence>
<dbReference type="PANTHER" id="PTHR11860:SF101">
    <property type="entry name" value="CMRF35-LIKE MOLECULE 1"/>
    <property type="match status" value="1"/>
</dbReference>
<keyword evidence="5" id="KW-0391">Immunity</keyword>
<dbReference type="InterPro" id="IPR050671">
    <property type="entry name" value="CD300_family_receptors"/>
</dbReference>
<reference evidence="16" key="1">
    <citation type="submission" date="2025-08" db="UniProtKB">
        <authorList>
            <consortium name="RefSeq"/>
        </authorList>
    </citation>
    <scope>IDENTIFICATION</scope>
</reference>
<accession>A0ABM1CZA8</accession>
<dbReference type="Gene3D" id="2.60.40.10">
    <property type="entry name" value="Immunoglobulins"/>
    <property type="match status" value="1"/>
</dbReference>
<evidence type="ECO:0000256" key="9">
    <source>
        <dbReference type="ARBA" id="ARBA00023170"/>
    </source>
</evidence>
<evidence type="ECO:0000256" key="3">
    <source>
        <dbReference type="ARBA" id="ARBA00022692"/>
    </source>
</evidence>
<evidence type="ECO:0000313" key="15">
    <source>
        <dbReference type="Proteomes" id="UP000694910"/>
    </source>
</evidence>
<comment type="similarity">
    <text evidence="11">Belongs to the CD300 family.</text>
</comment>
<feature type="domain" description="Immunoglobulin" evidence="14">
    <location>
        <begin position="18"/>
        <end position="119"/>
    </location>
</feature>
<name>A0ABM1CZA8_CERSS</name>
<keyword evidence="4" id="KW-0732">Signal</keyword>
<evidence type="ECO:0000256" key="1">
    <source>
        <dbReference type="ARBA" id="ARBA00004251"/>
    </source>
</evidence>
<keyword evidence="9" id="KW-0675">Receptor</keyword>
<feature type="region of interest" description="Disordered" evidence="12">
    <location>
        <begin position="120"/>
        <end position="155"/>
    </location>
</feature>
<evidence type="ECO:0000256" key="6">
    <source>
        <dbReference type="ARBA" id="ARBA00022989"/>
    </source>
</evidence>
<dbReference type="InterPro" id="IPR003599">
    <property type="entry name" value="Ig_sub"/>
</dbReference>
<keyword evidence="15" id="KW-1185">Reference proteome</keyword>
<keyword evidence="10" id="KW-0393">Immunoglobulin domain</keyword>
<organism evidence="15 16">
    <name type="scientific">Ceratotherium simum simum</name>
    <name type="common">Southern white rhinoceros</name>
    <dbReference type="NCBI Taxonomy" id="73337"/>
    <lineage>
        <taxon>Eukaryota</taxon>
        <taxon>Metazoa</taxon>
        <taxon>Chordata</taxon>
        <taxon>Craniata</taxon>
        <taxon>Vertebrata</taxon>
        <taxon>Euteleostomi</taxon>
        <taxon>Mammalia</taxon>
        <taxon>Eutheria</taxon>
        <taxon>Laurasiatheria</taxon>
        <taxon>Perissodactyla</taxon>
        <taxon>Rhinocerotidae</taxon>
        <taxon>Ceratotherium</taxon>
    </lineage>
</organism>
<dbReference type="PANTHER" id="PTHR11860">
    <property type="entry name" value="POLYMERIC-IMMUNOGLOBULIN RECEPTOR"/>
    <property type="match status" value="1"/>
</dbReference>
<keyword evidence="7 13" id="KW-0472">Membrane</keyword>
<evidence type="ECO:0000256" key="2">
    <source>
        <dbReference type="ARBA" id="ARBA00022475"/>
    </source>
</evidence>
<evidence type="ECO:0000256" key="10">
    <source>
        <dbReference type="ARBA" id="ARBA00023319"/>
    </source>
</evidence>
<dbReference type="SUPFAM" id="SSF48726">
    <property type="entry name" value="Immunoglobulin"/>
    <property type="match status" value="1"/>
</dbReference>
<dbReference type="RefSeq" id="XP_014644889.1">
    <property type="nucleotide sequence ID" value="XM_014789403.1"/>
</dbReference>
<dbReference type="InterPro" id="IPR013106">
    <property type="entry name" value="Ig_V-set"/>
</dbReference>